<dbReference type="InterPro" id="IPR049012">
    <property type="entry name" value="Mutator_transp_dom"/>
</dbReference>
<reference evidence="2 3" key="1">
    <citation type="submission" date="2017-03" db="EMBL/GenBank/DDBJ databases">
        <title>Genome of the blue death feigning beetle - Asbolus verrucosus.</title>
        <authorList>
            <person name="Rider S.D."/>
        </authorList>
    </citation>
    <scope>NUCLEOTIDE SEQUENCE [LARGE SCALE GENOMIC DNA]</scope>
    <source>
        <strain evidence="2">Butters</strain>
        <tissue evidence="2">Head and leg muscle</tissue>
    </source>
</reference>
<dbReference type="AlphaFoldDB" id="A0A482VQU2"/>
<dbReference type="Pfam" id="PF20700">
    <property type="entry name" value="Mutator"/>
    <property type="match status" value="1"/>
</dbReference>
<evidence type="ECO:0000313" key="2">
    <source>
        <dbReference type="EMBL" id="RZC34769.1"/>
    </source>
</evidence>
<sequence>ICELQGPFSSGNNENNVDNTAGVCGTIAIVSSYSQLSEFCAALDIPVMLEKTYLFYQNEVMNNAKDLATKKMINASKEEYQLAVEAGHVKVVLQKLRQQ</sequence>
<dbReference type="Proteomes" id="UP000292052">
    <property type="component" value="Unassembled WGS sequence"/>
</dbReference>
<protein>
    <recommendedName>
        <fullName evidence="1">Mutator-like transposase domain-containing protein</fullName>
    </recommendedName>
</protein>
<feature type="domain" description="Mutator-like transposase" evidence="1">
    <location>
        <begin position="11"/>
        <end position="89"/>
    </location>
</feature>
<accession>A0A482VQU2</accession>
<dbReference type="EMBL" id="QDEB01076884">
    <property type="protein sequence ID" value="RZC34769.1"/>
    <property type="molecule type" value="Genomic_DNA"/>
</dbReference>
<proteinExistence type="predicted"/>
<evidence type="ECO:0000259" key="1">
    <source>
        <dbReference type="Pfam" id="PF20700"/>
    </source>
</evidence>
<organism evidence="2 3">
    <name type="scientific">Asbolus verrucosus</name>
    <name type="common">Desert ironclad beetle</name>
    <dbReference type="NCBI Taxonomy" id="1661398"/>
    <lineage>
        <taxon>Eukaryota</taxon>
        <taxon>Metazoa</taxon>
        <taxon>Ecdysozoa</taxon>
        <taxon>Arthropoda</taxon>
        <taxon>Hexapoda</taxon>
        <taxon>Insecta</taxon>
        <taxon>Pterygota</taxon>
        <taxon>Neoptera</taxon>
        <taxon>Endopterygota</taxon>
        <taxon>Coleoptera</taxon>
        <taxon>Polyphaga</taxon>
        <taxon>Cucujiformia</taxon>
        <taxon>Tenebrionidae</taxon>
        <taxon>Pimeliinae</taxon>
        <taxon>Asbolus</taxon>
    </lineage>
</organism>
<dbReference type="OrthoDB" id="6431392at2759"/>
<name>A0A482VQU2_ASBVE</name>
<comment type="caution">
    <text evidence="2">The sequence shown here is derived from an EMBL/GenBank/DDBJ whole genome shotgun (WGS) entry which is preliminary data.</text>
</comment>
<feature type="non-terminal residue" evidence="2">
    <location>
        <position position="1"/>
    </location>
</feature>
<gene>
    <name evidence="2" type="ORF">BDFB_007543</name>
</gene>
<evidence type="ECO:0000313" key="3">
    <source>
        <dbReference type="Proteomes" id="UP000292052"/>
    </source>
</evidence>
<keyword evidence="3" id="KW-1185">Reference proteome</keyword>